<evidence type="ECO:0000256" key="3">
    <source>
        <dbReference type="ARBA" id="ARBA00022833"/>
    </source>
</evidence>
<dbReference type="GO" id="GO:0005737">
    <property type="term" value="C:cytoplasm"/>
    <property type="evidence" value="ECO:0007669"/>
    <property type="project" value="TreeGrafter"/>
</dbReference>
<dbReference type="RefSeq" id="XP_018709960.1">
    <property type="nucleotide sequence ID" value="XM_018858022.1"/>
</dbReference>
<comment type="caution">
    <text evidence="7">The sequence shown here is derived from an EMBL/GenBank/DDBJ whole genome shotgun (WGS) entry which is preliminary data.</text>
</comment>
<dbReference type="InterPro" id="IPR040204">
    <property type="entry name" value="UBR7"/>
</dbReference>
<reference evidence="7 8" key="1">
    <citation type="submission" date="2016-05" db="EMBL/GenBank/DDBJ databases">
        <title>Comparative genomics of biotechnologically important yeasts.</title>
        <authorList>
            <consortium name="DOE Joint Genome Institute"/>
            <person name="Riley R."/>
            <person name="Haridas S."/>
            <person name="Wolfe K.H."/>
            <person name="Lopes M.R."/>
            <person name="Hittinger C.T."/>
            <person name="Goker M."/>
            <person name="Salamov A."/>
            <person name="Wisecaver J."/>
            <person name="Long T.M."/>
            <person name="Aerts A.L."/>
            <person name="Barry K."/>
            <person name="Choi C."/>
            <person name="Clum A."/>
            <person name="Coughlan A.Y."/>
            <person name="Deshpande S."/>
            <person name="Douglass A.P."/>
            <person name="Hanson S.J."/>
            <person name="Klenk H.-P."/>
            <person name="LaButti K."/>
            <person name="Lapidus A."/>
            <person name="Lindquist E."/>
            <person name="Lipzen A."/>
            <person name="Meier-kolthoff J.P."/>
            <person name="Ohm R.A."/>
            <person name="Otillar R.P."/>
            <person name="Pangilinan J."/>
            <person name="Peng Y."/>
            <person name="Rokas A."/>
            <person name="Rosa C.A."/>
            <person name="Scheuner C."/>
            <person name="Sibirny A.A."/>
            <person name="Slot J.C."/>
            <person name="Stielow J.B."/>
            <person name="Sun H."/>
            <person name="Kurtzman C.P."/>
            <person name="Blackwell M."/>
            <person name="Grigoriev I.V."/>
            <person name="Jeffries T.W."/>
        </authorList>
    </citation>
    <scope>NUCLEOTIDE SEQUENCE [LARGE SCALE GENOMIC DNA]</scope>
    <source>
        <strain evidence="7 8">NRRL YB-4993</strain>
    </source>
</reference>
<dbReference type="InterPro" id="IPR003126">
    <property type="entry name" value="Znf_UBR"/>
</dbReference>
<gene>
    <name evidence="7" type="ORF">METBIDRAFT_46278</name>
</gene>
<organism evidence="7 8">
    <name type="scientific">Metschnikowia bicuspidata var. bicuspidata NRRL YB-4993</name>
    <dbReference type="NCBI Taxonomy" id="869754"/>
    <lineage>
        <taxon>Eukaryota</taxon>
        <taxon>Fungi</taxon>
        <taxon>Dikarya</taxon>
        <taxon>Ascomycota</taxon>
        <taxon>Saccharomycotina</taxon>
        <taxon>Pichiomycetes</taxon>
        <taxon>Metschnikowiaceae</taxon>
        <taxon>Metschnikowia</taxon>
    </lineage>
</organism>
<keyword evidence="8" id="KW-1185">Reference proteome</keyword>
<evidence type="ECO:0000313" key="8">
    <source>
        <dbReference type="Proteomes" id="UP000092555"/>
    </source>
</evidence>
<dbReference type="GO" id="GO:0008270">
    <property type="term" value="F:zinc ion binding"/>
    <property type="evidence" value="ECO:0007669"/>
    <property type="project" value="UniProtKB-KW"/>
</dbReference>
<protein>
    <recommendedName>
        <fullName evidence="6">UBR-type domain-containing protein</fullName>
    </recommendedName>
</protein>
<name>A0A1A0H697_9ASCO</name>
<dbReference type="EMBL" id="LXTC01000006">
    <property type="protein sequence ID" value="OBA19432.1"/>
    <property type="molecule type" value="Genomic_DNA"/>
</dbReference>
<proteinExistence type="predicted"/>
<dbReference type="InterPro" id="IPR013083">
    <property type="entry name" value="Znf_RING/FYVE/PHD"/>
</dbReference>
<feature type="domain" description="UBR-type" evidence="6">
    <location>
        <begin position="35"/>
        <end position="106"/>
    </location>
</feature>
<dbReference type="InterPro" id="IPR047506">
    <property type="entry name" value="UBR7-like_UBR-box"/>
</dbReference>
<dbReference type="Proteomes" id="UP000092555">
    <property type="component" value="Unassembled WGS sequence"/>
</dbReference>
<evidence type="ECO:0000256" key="2">
    <source>
        <dbReference type="ARBA" id="ARBA00022771"/>
    </source>
</evidence>
<feature type="zinc finger region" description="UBR-type" evidence="4">
    <location>
        <begin position="35"/>
        <end position="106"/>
    </location>
</feature>
<dbReference type="Pfam" id="PF02207">
    <property type="entry name" value="zf-UBR"/>
    <property type="match status" value="1"/>
</dbReference>
<dbReference type="GeneID" id="30030998"/>
<sequence>MPESPADSSLTAADFLEHQAQLEQEAREAMPYEPDTCTYPRPLRQHVFACLTCRRASAAAVGVCYLCLIQCHSTHDLVELFSKRHFACDCGTGRMAGGAACAVRARATASGGSRPFSAPPLPPASDIESLGNSYNHNYAGRFCSCAAPYDPALERRTMHQCYLGDACGEDWYHQECILGYVPGLFLGPRAHAVPHFPDEDAFVEFVCWRCVQRHGRAFAELVACAGVVLATRPHLAGADSADTWRSLAESGPGEKGVKRPRRSTLPRPRPAPYSVFLAPGFHARLSALRGRLPPGSALRKLLEAFGFLVTEEPVHQPAADGAASTPAAEGSLYDLGSTALRSLPIPQALEGLEAYDAMKEKLRGFFKDFVEKKKVVTEEEVRAFFGRMEDE</sequence>
<evidence type="ECO:0000256" key="1">
    <source>
        <dbReference type="ARBA" id="ARBA00022723"/>
    </source>
</evidence>
<dbReference type="PANTHER" id="PTHR13513:SF9">
    <property type="entry name" value="E3 UBIQUITIN-PROTEIN LIGASE UBR7-RELATED"/>
    <property type="match status" value="1"/>
</dbReference>
<evidence type="ECO:0000256" key="5">
    <source>
        <dbReference type="SAM" id="MobiDB-lite"/>
    </source>
</evidence>
<dbReference type="PANTHER" id="PTHR13513">
    <property type="entry name" value="E3 UBIQUITIN-PROTEIN LIGASE UBR7"/>
    <property type="match status" value="1"/>
</dbReference>
<dbReference type="PROSITE" id="PS51157">
    <property type="entry name" value="ZF_UBR"/>
    <property type="match status" value="1"/>
</dbReference>
<dbReference type="OrthoDB" id="5795902at2759"/>
<feature type="region of interest" description="Disordered" evidence="5">
    <location>
        <begin position="243"/>
        <end position="270"/>
    </location>
</feature>
<keyword evidence="1" id="KW-0479">Metal-binding</keyword>
<evidence type="ECO:0000259" key="6">
    <source>
        <dbReference type="PROSITE" id="PS51157"/>
    </source>
</evidence>
<keyword evidence="2" id="KW-0863">Zinc-finger</keyword>
<dbReference type="GO" id="GO:0061630">
    <property type="term" value="F:ubiquitin protein ligase activity"/>
    <property type="evidence" value="ECO:0007669"/>
    <property type="project" value="InterPro"/>
</dbReference>
<dbReference type="Gene3D" id="3.30.40.10">
    <property type="entry name" value="Zinc/RING finger domain, C3HC4 (zinc finger)"/>
    <property type="match status" value="1"/>
</dbReference>
<keyword evidence="3" id="KW-0862">Zinc</keyword>
<evidence type="ECO:0000313" key="7">
    <source>
        <dbReference type="EMBL" id="OBA19432.1"/>
    </source>
</evidence>
<evidence type="ECO:0000256" key="4">
    <source>
        <dbReference type="PROSITE-ProRule" id="PRU00508"/>
    </source>
</evidence>
<dbReference type="AlphaFoldDB" id="A0A1A0H697"/>
<accession>A0A1A0H697</accession>
<dbReference type="SMART" id="SM00396">
    <property type="entry name" value="ZnF_UBR1"/>
    <property type="match status" value="1"/>
</dbReference>
<dbReference type="CDD" id="cd19677">
    <property type="entry name" value="UBR-box_UBR7"/>
    <property type="match status" value="1"/>
</dbReference>